<dbReference type="SUPFAM" id="SSF49842">
    <property type="entry name" value="TNF-like"/>
    <property type="match status" value="2"/>
</dbReference>
<evidence type="ECO:0000256" key="7">
    <source>
        <dbReference type="ARBA" id="ARBA00072742"/>
    </source>
</evidence>
<evidence type="ECO:0000256" key="8">
    <source>
        <dbReference type="ARBA" id="ARBA00084029"/>
    </source>
</evidence>
<keyword evidence="4 10" id="KW-0732">Signal</keyword>
<protein>
    <recommendedName>
        <fullName evidence="7">Complement C1q tumor necrosis factor-related protein 4</fullName>
    </recommendedName>
    <alternativeName>
        <fullName evidence="8">C1q/TNF-related protein 4</fullName>
    </alternativeName>
</protein>
<dbReference type="SMART" id="SM00110">
    <property type="entry name" value="C1Q"/>
    <property type="match status" value="2"/>
</dbReference>
<evidence type="ECO:0000313" key="12">
    <source>
        <dbReference type="Proteomes" id="UP001318040"/>
    </source>
</evidence>
<dbReference type="PANTHER" id="PTHR22923:SF62">
    <property type="entry name" value="CVP18"/>
    <property type="match status" value="1"/>
</dbReference>
<sequence>MGPGLLHACVSALLACAALLGAHTAASTTTTKAGILNPGLPFPGTSYPGEVSAFSAARTRSQIGGPRLAVTFDRVFVNLGQDFSAESGAFTCRVPGAYYFAFTVGKYPRKLLSVMLVKNRNEVQVMVYDDHRRGERKTQSQSVMLLLRRGERVWLRLHGEPRYALYSSAGAYTTFTGYLVYAVPSGDSGPVAGTALPAPAAPRAPRAASLVVPSSPAPSPPVPPAPPATSPAPPAPPLPQEPRSPATRSAFSAARTSSLAAATRPSAAARALSFDAQLVDIGGDFDAGSGVFTCRVPGLYFFAFTVAKAPGLGVSVALMRNRDAMEAVIGDSSRSARREMQSQSALLRLDARDRVWLHAPAHPRLGLYSNAGRCVTFSGMLLLPLAGH</sequence>
<dbReference type="Proteomes" id="UP001318040">
    <property type="component" value="Chromosome 24"/>
</dbReference>
<dbReference type="PROSITE" id="PS50871">
    <property type="entry name" value="C1Q"/>
    <property type="match status" value="2"/>
</dbReference>
<dbReference type="PRINTS" id="PR00007">
    <property type="entry name" value="COMPLEMNTC1Q"/>
</dbReference>
<dbReference type="GO" id="GO:0005615">
    <property type="term" value="C:extracellular space"/>
    <property type="evidence" value="ECO:0007669"/>
    <property type="project" value="UniProtKB-KW"/>
</dbReference>
<evidence type="ECO:0000313" key="13">
    <source>
        <dbReference type="RefSeq" id="XP_032816095.1"/>
    </source>
</evidence>
<dbReference type="FunFam" id="2.60.120.40:FF:000020">
    <property type="entry name" value="complement C1q tumor necrosis factor-related protein 4"/>
    <property type="match status" value="1"/>
</dbReference>
<evidence type="ECO:0000256" key="4">
    <source>
        <dbReference type="ARBA" id="ARBA00022729"/>
    </source>
</evidence>
<evidence type="ECO:0000256" key="9">
    <source>
        <dbReference type="SAM" id="MobiDB-lite"/>
    </source>
</evidence>
<evidence type="ECO:0000256" key="5">
    <source>
        <dbReference type="ARBA" id="ARBA00022737"/>
    </source>
</evidence>
<feature type="domain" description="C1q" evidence="11">
    <location>
        <begin position="244"/>
        <end position="388"/>
    </location>
</feature>
<dbReference type="Pfam" id="PF00386">
    <property type="entry name" value="C1q"/>
    <property type="match status" value="2"/>
</dbReference>
<comment type="subcellular location">
    <subcellularLocation>
        <location evidence="1">Secreted</location>
    </subcellularLocation>
</comment>
<feature type="compositionally biased region" description="Low complexity" evidence="9">
    <location>
        <begin position="243"/>
        <end position="252"/>
    </location>
</feature>
<dbReference type="InterPro" id="IPR008983">
    <property type="entry name" value="Tumour_necrosis_fac-like_dom"/>
</dbReference>
<feature type="signal peptide" evidence="10">
    <location>
        <begin position="1"/>
        <end position="27"/>
    </location>
</feature>
<dbReference type="PANTHER" id="PTHR22923">
    <property type="entry name" value="CEREBELLIN-RELATED"/>
    <property type="match status" value="1"/>
</dbReference>
<keyword evidence="5" id="KW-0677">Repeat</keyword>
<dbReference type="RefSeq" id="XP_032816095.1">
    <property type="nucleotide sequence ID" value="XM_032960204.1"/>
</dbReference>
<keyword evidence="2" id="KW-0202">Cytokine</keyword>
<gene>
    <name evidence="13" type="primary">C1QTNF4</name>
</gene>
<dbReference type="CTD" id="114900"/>
<comment type="subunit">
    <text evidence="6">Homomultimer. Forms trimers, hexamers and high molecular weight oligomers.</text>
</comment>
<name>A0AAJ7WZU6_PETMA</name>
<dbReference type="KEGG" id="pmrn:116945672"/>
<evidence type="ECO:0000256" key="2">
    <source>
        <dbReference type="ARBA" id="ARBA00022514"/>
    </source>
</evidence>
<reference evidence="13" key="1">
    <citation type="submission" date="2025-08" db="UniProtKB">
        <authorList>
            <consortium name="RefSeq"/>
        </authorList>
    </citation>
    <scope>IDENTIFICATION</scope>
    <source>
        <tissue evidence="13">Sperm</tissue>
    </source>
</reference>
<evidence type="ECO:0000259" key="11">
    <source>
        <dbReference type="PROSITE" id="PS50871"/>
    </source>
</evidence>
<dbReference type="InterPro" id="IPR050822">
    <property type="entry name" value="Cerebellin_Synaptic_Org"/>
</dbReference>
<dbReference type="InterPro" id="IPR001073">
    <property type="entry name" value="C1q_dom"/>
</dbReference>
<keyword evidence="3" id="KW-0964">Secreted</keyword>
<keyword evidence="12" id="KW-1185">Reference proteome</keyword>
<evidence type="ECO:0000256" key="10">
    <source>
        <dbReference type="SAM" id="SignalP"/>
    </source>
</evidence>
<evidence type="ECO:0000256" key="6">
    <source>
        <dbReference type="ARBA" id="ARBA00062528"/>
    </source>
</evidence>
<organism evidence="12 13">
    <name type="scientific">Petromyzon marinus</name>
    <name type="common">Sea lamprey</name>
    <dbReference type="NCBI Taxonomy" id="7757"/>
    <lineage>
        <taxon>Eukaryota</taxon>
        <taxon>Metazoa</taxon>
        <taxon>Chordata</taxon>
        <taxon>Craniata</taxon>
        <taxon>Vertebrata</taxon>
        <taxon>Cyclostomata</taxon>
        <taxon>Hyperoartia</taxon>
        <taxon>Petromyzontiformes</taxon>
        <taxon>Petromyzontidae</taxon>
        <taxon>Petromyzon</taxon>
    </lineage>
</organism>
<dbReference type="GO" id="GO:0005125">
    <property type="term" value="F:cytokine activity"/>
    <property type="evidence" value="ECO:0007669"/>
    <property type="project" value="UniProtKB-KW"/>
</dbReference>
<evidence type="ECO:0000256" key="3">
    <source>
        <dbReference type="ARBA" id="ARBA00022525"/>
    </source>
</evidence>
<feature type="chain" id="PRO_5042584835" description="Complement C1q tumor necrosis factor-related protein 4" evidence="10">
    <location>
        <begin position="28"/>
        <end position="388"/>
    </location>
</feature>
<proteinExistence type="predicted"/>
<feature type="domain" description="C1q" evidence="11">
    <location>
        <begin position="47"/>
        <end position="186"/>
    </location>
</feature>
<accession>A0AAJ7WZU6</accession>
<dbReference type="Gene3D" id="2.60.120.40">
    <property type="match status" value="2"/>
</dbReference>
<feature type="compositionally biased region" description="Pro residues" evidence="9">
    <location>
        <begin position="215"/>
        <end position="242"/>
    </location>
</feature>
<feature type="region of interest" description="Disordered" evidence="9">
    <location>
        <begin position="207"/>
        <end position="252"/>
    </location>
</feature>
<evidence type="ECO:0000256" key="1">
    <source>
        <dbReference type="ARBA" id="ARBA00004613"/>
    </source>
</evidence>
<dbReference type="AlphaFoldDB" id="A0AAJ7WZU6"/>